<evidence type="ECO:0000313" key="3">
    <source>
        <dbReference type="Proteomes" id="UP000267606"/>
    </source>
</evidence>
<evidence type="ECO:0000313" key="2">
    <source>
        <dbReference type="EMBL" id="VDO52511.1"/>
    </source>
</evidence>
<reference evidence="2 3" key="2">
    <citation type="submission" date="2018-11" db="EMBL/GenBank/DDBJ databases">
        <authorList>
            <consortium name="Pathogen Informatics"/>
        </authorList>
    </citation>
    <scope>NUCLEOTIDE SEQUENCE [LARGE SCALE GENOMIC DNA]</scope>
</reference>
<accession>A0A183HJX8</accession>
<feature type="compositionally biased region" description="Basic residues" evidence="1">
    <location>
        <begin position="112"/>
        <end position="125"/>
    </location>
</feature>
<reference evidence="4" key="1">
    <citation type="submission" date="2016-06" db="UniProtKB">
        <authorList>
            <consortium name="WormBaseParasite"/>
        </authorList>
    </citation>
    <scope>IDENTIFICATION</scope>
</reference>
<dbReference type="STRING" id="387005.A0A183HJX8"/>
<dbReference type="WBParaSite" id="OFLC_0000778901-mRNA-1">
    <property type="protein sequence ID" value="OFLC_0000778901-mRNA-1"/>
    <property type="gene ID" value="OFLC_0000778901"/>
</dbReference>
<dbReference type="AlphaFoldDB" id="A0A183HJX8"/>
<dbReference type="Proteomes" id="UP000267606">
    <property type="component" value="Unassembled WGS sequence"/>
</dbReference>
<sequence>MGKCLLPTGEDRIVSALEGIDSSRNSVNLEENSLDSILSKQREIDDKTIQKLTETTEETSTTLTRGAAWTSAPSLKGYKPDLDVKEMKSSAIQSSPELGKLHRRSTLSTSALRHRFSRRPSRKPLGKWIKSMTLRRRKTPFSRSRYGSRHKKTKNKSPTQKDHDSIS</sequence>
<name>A0A183HJX8_9BILA</name>
<feature type="region of interest" description="Disordered" evidence="1">
    <location>
        <begin position="52"/>
        <end position="167"/>
    </location>
</feature>
<protein>
    <submittedName>
        <fullName evidence="2 4">Uncharacterized protein</fullName>
    </submittedName>
</protein>
<organism evidence="4">
    <name type="scientific">Onchocerca flexuosa</name>
    <dbReference type="NCBI Taxonomy" id="387005"/>
    <lineage>
        <taxon>Eukaryota</taxon>
        <taxon>Metazoa</taxon>
        <taxon>Ecdysozoa</taxon>
        <taxon>Nematoda</taxon>
        <taxon>Chromadorea</taxon>
        <taxon>Rhabditida</taxon>
        <taxon>Spirurina</taxon>
        <taxon>Spiruromorpha</taxon>
        <taxon>Filarioidea</taxon>
        <taxon>Onchocercidae</taxon>
        <taxon>Onchocerca</taxon>
    </lineage>
</organism>
<feature type="compositionally biased region" description="Basic and acidic residues" evidence="1">
    <location>
        <begin position="78"/>
        <end position="88"/>
    </location>
</feature>
<gene>
    <name evidence="2" type="ORF">OFLC_LOCUS7791</name>
</gene>
<feature type="compositionally biased region" description="Basic residues" evidence="1">
    <location>
        <begin position="133"/>
        <end position="155"/>
    </location>
</feature>
<evidence type="ECO:0000256" key="1">
    <source>
        <dbReference type="SAM" id="MobiDB-lite"/>
    </source>
</evidence>
<dbReference type="EMBL" id="UZAJ01008359">
    <property type="protein sequence ID" value="VDO52511.1"/>
    <property type="molecule type" value="Genomic_DNA"/>
</dbReference>
<keyword evidence="3" id="KW-1185">Reference proteome</keyword>
<proteinExistence type="predicted"/>
<evidence type="ECO:0000313" key="4">
    <source>
        <dbReference type="WBParaSite" id="OFLC_0000778901-mRNA-1"/>
    </source>
</evidence>